<protein>
    <submittedName>
        <fullName evidence="3">Uncharacterized protein</fullName>
    </submittedName>
</protein>
<dbReference type="EMBL" id="KI635795">
    <property type="protein sequence ID" value="ETB57773.1"/>
    <property type="molecule type" value="Genomic_DNA"/>
</dbReference>
<organism evidence="3 4">
    <name type="scientific">Plasmodium yoelii 17X</name>
    <dbReference type="NCBI Taxonomy" id="1323249"/>
    <lineage>
        <taxon>Eukaryota</taxon>
        <taxon>Sar</taxon>
        <taxon>Alveolata</taxon>
        <taxon>Apicomplexa</taxon>
        <taxon>Aconoidasida</taxon>
        <taxon>Haemosporida</taxon>
        <taxon>Plasmodiidae</taxon>
        <taxon>Plasmodium</taxon>
        <taxon>Plasmodium (Vinckeia)</taxon>
    </lineage>
</organism>
<accession>V7PHI1</accession>
<reference evidence="3 4" key="1">
    <citation type="submission" date="2013-11" db="EMBL/GenBank/DDBJ databases">
        <title>The Genome Sequence of Plasmodium yoelii 17X.</title>
        <authorList>
            <consortium name="The Broad Institute Genomics Platform"/>
            <consortium name="The Broad Institute Genome Sequencing Center for Infectious Disease"/>
            <person name="Neafsey D."/>
            <person name="Adams J."/>
            <person name="Walker B."/>
            <person name="Young S.K."/>
            <person name="Zeng Q."/>
            <person name="Gargeya S."/>
            <person name="Fitzgerald M."/>
            <person name="Haas B."/>
            <person name="Abouelleil A."/>
            <person name="Alvarado L."/>
            <person name="Chapman S.B."/>
            <person name="Gainer-Dewar J."/>
            <person name="Goldberg J."/>
            <person name="Griggs A."/>
            <person name="Gujja S."/>
            <person name="Hansen M."/>
            <person name="Howarth C."/>
            <person name="Imamovic A."/>
            <person name="Ireland A."/>
            <person name="Larimer J."/>
            <person name="McCowan C."/>
            <person name="Murphy C."/>
            <person name="Pearson M."/>
            <person name="Poon T.W."/>
            <person name="Priest M."/>
            <person name="Roberts A."/>
            <person name="Saif S."/>
            <person name="Shea T."/>
            <person name="Sykes S."/>
            <person name="Wortman J."/>
            <person name="Nusbaum C."/>
            <person name="Birren B."/>
        </authorList>
    </citation>
    <scope>NUCLEOTIDE SEQUENCE [LARGE SCALE GENOMIC DNA]</scope>
    <source>
        <strain evidence="3 4">17X</strain>
    </source>
</reference>
<dbReference type="PANTHER" id="PTHR13402:SF6">
    <property type="entry name" value="SECRETORY 16, ISOFORM I"/>
    <property type="match status" value="1"/>
</dbReference>
<feature type="compositionally biased region" description="Basic and acidic residues" evidence="2">
    <location>
        <begin position="141"/>
        <end position="162"/>
    </location>
</feature>
<sequence>MSSFWNFIKSKKNDDGEPKPTVAHLGEENKFYYNKELKRWVVKGEEDKIETEEKIAPPPQMSALQNASSGYRSLIQQNKTRSARTMYAEIPGLKTINKKNTIVQGGIISPYMGSSNIDKNKNIPNDNKKELFAFNTFIPKSENEENKESREVEPNINKQNEKRHDGDIFKEEEFTNNLNKISDNVLDGNKNNIPFESNHINDKERTSLSKDNLFNLNEINKNKYDSKNDDNNNNLLFSENQTLIPTKVNEVTEIEASRTPNYEINRVPNYEISKSKGIHPNIPQFNNPAQLPTEINIKNNINYDNISPKINSKGVIENLENKNKEIKRISMDNFEFNNPISNHINKRNSTMVVRSVFNPQLEYNNVENNEIRKFNTIGNNYMNIGRENDILNISPKVIEKINRRNTHQLFNESSNISTDKLTIHKVTSPFLFDNINNDSNTNVSNEIPEKGGKMEKVEKMEKMEKVEKVEEFEKMEKPNEHVNSFSMFNLDKGVSVESTSNIIAMDENPIILNDSNTINKNNIIDAESDKLVQNILDMIKIKLQDDNKNNIDTIIKNESKRITSLLEEKTGSMEILCNKICQLKKKNEDVEDKNDTIREETHQINIDKDKENEINNLLYVINIKNKKIKEELEAFTNSFNVLKKLKMKNDEIINIYKNRENVFLTTINKLEEKRKLKYAEFKEKEKQYKELIMKKEELLKIEQINNKKNIETFKNQEQMLKDEIQKIELKTKEKIEELKQDFEKTQKINMENLEMEKESFINNNLENEINKMKEKLEEKYETQIKETEMKYKYQIKEEIEKAKQNAEQNFNSKFEKYKENLEKNKNDFINNLIIEKNNEIESFKNDIEQKKFKEMEKFKEENEKLLQNNFENMKNHFIEEQNKHIENIKKEYELIKNNEIEYLKEEMKKNKIQEIENVELKLADEKNKHIDDMKKELENIYNVEINNLKEKINAEQTLAQEMLETQRNEYEQQLEIQRNEYEQQLEIRRNEMENKLIEQRKESYNLGSKKESEIQILTDKIEKLNMEIEIINKEKIDLEHNISILNDERENILNQNKNLEDNLKNNEDIYNKKINILNDEKLKLEKEIEHIKENGAKESDQIREQFADLLQEEIDRIKKESKEKVNIYIQQYNEINEEYEEKKKEYNDLLEKANVSNKQLTEKCEENIQKINEYEDMIKMLENQTEVLVTKKIQELNEDFLKKKEAFDNEKNDLLKNYEHAITENKHIKEQLENFTNSNEEKISQIKNQYETQIKEMQIHFDELLNETKNKNNEMLEDIVKEQNDKEQSIQHMNSVNTELVTKNEQLNLNITEIKNELSNFQEKYDKLVKENNYLKNEEQTKFLDKILDLENVNKHLMEVTEKEREINIKNVNIIKSLQNQINEQTKLYKEYTDELKDEILQLKKQKKNSIDSNVPIDANSSINNALIEENKKLKLQNEVINTKNDTMSTVLDNLTKRLSFIESKIKEEKYGNDIIKQANDLQLQGFN</sequence>
<dbReference type="GO" id="GO:0070971">
    <property type="term" value="C:endoplasmic reticulum exit site"/>
    <property type="evidence" value="ECO:0007669"/>
    <property type="project" value="TreeGrafter"/>
</dbReference>
<keyword evidence="1" id="KW-0175">Coiled coil</keyword>
<evidence type="ECO:0000256" key="2">
    <source>
        <dbReference type="SAM" id="MobiDB-lite"/>
    </source>
</evidence>
<feature type="coiled-coil region" evidence="1">
    <location>
        <begin position="1375"/>
        <end position="1444"/>
    </location>
</feature>
<keyword evidence="4" id="KW-1185">Reference proteome</keyword>
<name>V7PHI1_PLAYE</name>
<gene>
    <name evidence="3" type="ORF">YYC_04588</name>
</gene>
<evidence type="ECO:0000313" key="3">
    <source>
        <dbReference type="EMBL" id="ETB57773.1"/>
    </source>
</evidence>
<evidence type="ECO:0000256" key="1">
    <source>
        <dbReference type="SAM" id="Coils"/>
    </source>
</evidence>
<dbReference type="GO" id="GO:0012507">
    <property type="term" value="C:ER to Golgi transport vesicle membrane"/>
    <property type="evidence" value="ECO:0007669"/>
    <property type="project" value="TreeGrafter"/>
</dbReference>
<dbReference type="Proteomes" id="UP000018538">
    <property type="component" value="Unassembled WGS sequence"/>
</dbReference>
<feature type="coiled-coil region" evidence="1">
    <location>
        <begin position="667"/>
        <end position="1338"/>
    </location>
</feature>
<feature type="region of interest" description="Disordered" evidence="2">
    <location>
        <begin position="140"/>
        <end position="162"/>
    </location>
</feature>
<dbReference type="GO" id="GO:0070973">
    <property type="term" value="P:protein localization to endoplasmic reticulum exit site"/>
    <property type="evidence" value="ECO:0007669"/>
    <property type="project" value="TreeGrafter"/>
</dbReference>
<proteinExistence type="predicted"/>
<dbReference type="OrthoDB" id="8918678at2759"/>
<evidence type="ECO:0000313" key="4">
    <source>
        <dbReference type="Proteomes" id="UP000018538"/>
    </source>
</evidence>
<dbReference type="GO" id="GO:0007030">
    <property type="term" value="P:Golgi organization"/>
    <property type="evidence" value="ECO:0007669"/>
    <property type="project" value="TreeGrafter"/>
</dbReference>
<dbReference type="PANTHER" id="PTHR13402">
    <property type="entry name" value="RGPR-RELATED"/>
    <property type="match status" value="1"/>
</dbReference>